<reference evidence="1" key="1">
    <citation type="submission" date="2021-05" db="EMBL/GenBank/DDBJ databases">
        <authorList>
            <person name="Alioto T."/>
            <person name="Alioto T."/>
            <person name="Gomez Garrido J."/>
        </authorList>
    </citation>
    <scope>NUCLEOTIDE SEQUENCE</scope>
</reference>
<dbReference type="EMBL" id="HBUE01319354">
    <property type="protein sequence ID" value="CAG6587155.1"/>
    <property type="molecule type" value="Transcribed_RNA"/>
</dbReference>
<protein>
    <submittedName>
        <fullName evidence="1">(northern house mosquito) hypothetical protein</fullName>
    </submittedName>
</protein>
<accession>A0A8D8HIJ1</accession>
<sequence length="122" mass="14360">MACWLQLHSKLHKHANKKANKPRNVTTLEKFKAENQVRNLLKLQAKLKNRIFAEKIQFQNEYRLSIRSRRNAPRFFNHKIRNSFRREQGGTGTGPRAATRTGPNCDRFRLGTGAHRFLLHLR</sequence>
<organism evidence="1">
    <name type="scientific">Culex pipiens</name>
    <name type="common">House mosquito</name>
    <dbReference type="NCBI Taxonomy" id="7175"/>
    <lineage>
        <taxon>Eukaryota</taxon>
        <taxon>Metazoa</taxon>
        <taxon>Ecdysozoa</taxon>
        <taxon>Arthropoda</taxon>
        <taxon>Hexapoda</taxon>
        <taxon>Insecta</taxon>
        <taxon>Pterygota</taxon>
        <taxon>Neoptera</taxon>
        <taxon>Endopterygota</taxon>
        <taxon>Diptera</taxon>
        <taxon>Nematocera</taxon>
        <taxon>Culicoidea</taxon>
        <taxon>Culicidae</taxon>
        <taxon>Culicinae</taxon>
        <taxon>Culicini</taxon>
        <taxon>Culex</taxon>
        <taxon>Culex</taxon>
    </lineage>
</organism>
<dbReference type="AlphaFoldDB" id="A0A8D8HIJ1"/>
<dbReference type="EMBL" id="HBUE01212864">
    <property type="protein sequence ID" value="CAG6535188.1"/>
    <property type="molecule type" value="Transcribed_RNA"/>
</dbReference>
<name>A0A8D8HIJ1_CULPI</name>
<proteinExistence type="predicted"/>
<evidence type="ECO:0000313" key="1">
    <source>
        <dbReference type="EMBL" id="CAG6535188.1"/>
    </source>
</evidence>